<keyword evidence="2" id="KW-1185">Reference proteome</keyword>
<keyword evidence="1" id="KW-0255">Endonuclease</keyword>
<sequence>MDYEWKNETFMLKHLQCVISAAEEIALKGIPSQAPFALTAIWRTKGQASILDTECFDAFVWSDMAFVQLFIDAARRNDKPPISRPSRSLIWLIKALFDYSAQGIVTFEKTRSEITYGAQTDKAGSFSGESLSPFLQGNTFLHPRIPDVDYSKIVDPSGIDLLKPERRLDGALVSAKTLGSYISISQ</sequence>
<evidence type="ECO:0000313" key="2">
    <source>
        <dbReference type="Proteomes" id="UP000003560"/>
    </source>
</evidence>
<gene>
    <name evidence="1" type="ORF">COLSTE_01083</name>
</gene>
<dbReference type="STRING" id="445975.COLSTE_01083"/>
<keyword evidence="1" id="KW-0540">Nuclease</keyword>
<dbReference type="EMBL" id="ABXJ01000061">
    <property type="protein sequence ID" value="EEA90696.1"/>
    <property type="molecule type" value="Genomic_DNA"/>
</dbReference>
<dbReference type="Proteomes" id="UP000003560">
    <property type="component" value="Unassembled WGS sequence"/>
</dbReference>
<evidence type="ECO:0000313" key="1">
    <source>
        <dbReference type="EMBL" id="EEA90696.1"/>
    </source>
</evidence>
<dbReference type="HOGENOM" id="CLU_1452131_0_0_11"/>
<name>B6GAI4_9ACTN</name>
<dbReference type="AlphaFoldDB" id="B6GAI4"/>
<accession>B6GAI4</accession>
<dbReference type="GO" id="GO:0009036">
    <property type="term" value="F:type II site-specific deoxyribonuclease activity"/>
    <property type="evidence" value="ECO:0007669"/>
    <property type="project" value="InterPro"/>
</dbReference>
<dbReference type="GO" id="GO:0003677">
    <property type="term" value="F:DNA binding"/>
    <property type="evidence" value="ECO:0007669"/>
    <property type="project" value="InterPro"/>
</dbReference>
<reference evidence="1 2" key="2">
    <citation type="submission" date="2008-10" db="EMBL/GenBank/DDBJ databases">
        <authorList>
            <person name="Fulton L."/>
            <person name="Clifton S."/>
            <person name="Fulton B."/>
            <person name="Xu J."/>
            <person name="Minx P."/>
            <person name="Pepin K.H."/>
            <person name="Johnson M."/>
            <person name="Thiruvilangam P."/>
            <person name="Bhonagiri V."/>
            <person name="Nash W.E."/>
            <person name="Mardis E.R."/>
            <person name="Wilson R.K."/>
        </authorList>
    </citation>
    <scope>NUCLEOTIDE SEQUENCE [LARGE SCALE GENOMIC DNA]</scope>
    <source>
        <strain evidence="1 2">DSM 13279</strain>
    </source>
</reference>
<dbReference type="eggNOG" id="ENOG502Z9NT">
    <property type="taxonomic scope" value="Bacteria"/>
</dbReference>
<organism evidence="1 2">
    <name type="scientific">Collinsella stercoris DSM 13279</name>
    <dbReference type="NCBI Taxonomy" id="445975"/>
    <lineage>
        <taxon>Bacteria</taxon>
        <taxon>Bacillati</taxon>
        <taxon>Actinomycetota</taxon>
        <taxon>Coriobacteriia</taxon>
        <taxon>Coriobacteriales</taxon>
        <taxon>Coriobacteriaceae</taxon>
        <taxon>Collinsella</taxon>
    </lineage>
</organism>
<dbReference type="Pfam" id="PF09519">
    <property type="entry name" value="RE_HindVP"/>
    <property type="match status" value="1"/>
</dbReference>
<comment type="caution">
    <text evidence="1">The sequence shown here is derived from an EMBL/GenBank/DDBJ whole genome shotgun (WGS) entry which is preliminary data.</text>
</comment>
<proteinExistence type="predicted"/>
<dbReference type="GO" id="GO:0009307">
    <property type="term" value="P:DNA restriction-modification system"/>
    <property type="evidence" value="ECO:0007669"/>
    <property type="project" value="InterPro"/>
</dbReference>
<reference evidence="1 2" key="1">
    <citation type="submission" date="2008-10" db="EMBL/GenBank/DDBJ databases">
        <title>Draft genome sequence of Collinsella stercoris (DSM 13279).</title>
        <authorList>
            <person name="Sudarsanam P."/>
            <person name="Ley R."/>
            <person name="Guruge J."/>
            <person name="Turnbaugh P.J."/>
            <person name="Mahowald M."/>
            <person name="Liep D."/>
            <person name="Gordon J."/>
        </authorList>
    </citation>
    <scope>NUCLEOTIDE SEQUENCE [LARGE SCALE GENOMIC DNA]</scope>
    <source>
        <strain evidence="1 2">DSM 13279</strain>
    </source>
</reference>
<dbReference type="InterPro" id="IPR019044">
    <property type="entry name" value="Restrct_endonuc_II_HindVP"/>
</dbReference>
<keyword evidence="1" id="KW-0378">Hydrolase</keyword>
<protein>
    <submittedName>
        <fullName evidence="1">HindVP restriction endonuclease</fullName>
    </submittedName>
</protein>